<evidence type="ECO:0000313" key="3">
    <source>
        <dbReference type="EMBL" id="KCV36592.1"/>
    </source>
</evidence>
<feature type="transmembrane region" description="Helical" evidence="1">
    <location>
        <begin position="48"/>
        <end position="69"/>
    </location>
</feature>
<dbReference type="Pfam" id="PF04955">
    <property type="entry name" value="HupE_UreJ"/>
    <property type="match status" value="1"/>
</dbReference>
<sequence length="211" mass="22167">MNWEIRMKAMSKRAMLGSGAAALMLFSGAALAHPGHLGHELPGSMFAAGFWHPLTGFDHLLAMLAVGMWSALTHHTARQAVWLPVMFLALLFAGAMMGMAGVRLPAVEPVIMVSLLVLGLLVASRKAVQGWAGFALVGGFALFHGLAHGMELPGSEGALGFVAGFMLATLGLHLAGLFAGFRLKHWNLWLSRALGVGIAGYGALLFVGARV</sequence>
<reference evidence="3 4" key="1">
    <citation type="submission" date="2014-03" db="EMBL/GenBank/DDBJ databases">
        <title>Genome sequence of Bordetella bronchiseptica.</title>
        <authorList>
            <person name="Harvill E."/>
            <person name="Goodfield L.L."/>
            <person name="Ivanov Y.V."/>
            <person name="Meyer J.A."/>
            <person name="Muse S.J."/>
            <person name="Jacobs N."/>
            <person name="Bendor L."/>
            <person name="Smallridge W.E."/>
            <person name="Brinkac L.M."/>
            <person name="Sanka R."/>
            <person name="Kim M."/>
            <person name="Losada L."/>
        </authorList>
    </citation>
    <scope>NUCLEOTIDE SEQUENCE [LARGE SCALE GENOMIC DNA]</scope>
    <source>
        <strain evidence="3 4">00-P-2796</strain>
    </source>
</reference>
<dbReference type="EMBL" id="JGWH01000051">
    <property type="protein sequence ID" value="KCV36592.1"/>
    <property type="molecule type" value="Genomic_DNA"/>
</dbReference>
<dbReference type="InterPro" id="IPR007038">
    <property type="entry name" value="HupE_UreJ"/>
</dbReference>
<feature type="chain" id="PRO_5047326241" evidence="2">
    <location>
        <begin position="33"/>
        <end position="211"/>
    </location>
</feature>
<evidence type="ECO:0000313" key="4">
    <source>
        <dbReference type="Proteomes" id="UP000025756"/>
    </source>
</evidence>
<accession>A0ABR4RHG3</accession>
<dbReference type="Proteomes" id="UP000025756">
    <property type="component" value="Unassembled WGS sequence"/>
</dbReference>
<keyword evidence="2" id="KW-0732">Signal</keyword>
<name>A0ABR4RHG3_BORBO</name>
<evidence type="ECO:0000256" key="1">
    <source>
        <dbReference type="SAM" id="Phobius"/>
    </source>
</evidence>
<protein>
    <submittedName>
        <fullName evidence="3">HupE/UreJ protein</fullName>
    </submittedName>
</protein>
<dbReference type="PIRSF" id="PIRSF016919">
    <property type="entry name" value="HupE_UreJ"/>
    <property type="match status" value="1"/>
</dbReference>
<feature type="transmembrane region" description="Helical" evidence="1">
    <location>
        <begin position="81"/>
        <end position="100"/>
    </location>
</feature>
<proteinExistence type="predicted"/>
<feature type="signal peptide" evidence="2">
    <location>
        <begin position="1"/>
        <end position="32"/>
    </location>
</feature>
<gene>
    <name evidence="3" type="ORF">L490_4148</name>
</gene>
<feature type="transmembrane region" description="Helical" evidence="1">
    <location>
        <begin position="106"/>
        <end position="123"/>
    </location>
</feature>
<organism evidence="3 4">
    <name type="scientific">Bordetella bronchiseptica 00-P-2796</name>
    <dbReference type="NCBI Taxonomy" id="1331199"/>
    <lineage>
        <taxon>Bacteria</taxon>
        <taxon>Pseudomonadati</taxon>
        <taxon>Pseudomonadota</taxon>
        <taxon>Betaproteobacteria</taxon>
        <taxon>Burkholderiales</taxon>
        <taxon>Alcaligenaceae</taxon>
        <taxon>Bordetella</taxon>
    </lineage>
</organism>
<keyword evidence="1" id="KW-0472">Membrane</keyword>
<feature type="transmembrane region" description="Helical" evidence="1">
    <location>
        <begin position="188"/>
        <end position="209"/>
    </location>
</feature>
<evidence type="ECO:0000256" key="2">
    <source>
        <dbReference type="SAM" id="SignalP"/>
    </source>
</evidence>
<comment type="caution">
    <text evidence="3">The sequence shown here is derived from an EMBL/GenBank/DDBJ whole genome shotgun (WGS) entry which is preliminary data.</text>
</comment>
<keyword evidence="4" id="KW-1185">Reference proteome</keyword>
<feature type="transmembrane region" description="Helical" evidence="1">
    <location>
        <begin position="130"/>
        <end position="147"/>
    </location>
</feature>
<feature type="transmembrane region" description="Helical" evidence="1">
    <location>
        <begin position="159"/>
        <end position="181"/>
    </location>
</feature>
<keyword evidence="1" id="KW-0812">Transmembrane</keyword>
<keyword evidence="1" id="KW-1133">Transmembrane helix</keyword>